<dbReference type="Proteomes" id="UP000238007">
    <property type="component" value="Unassembled WGS sequence"/>
</dbReference>
<dbReference type="CDD" id="cd01465">
    <property type="entry name" value="vWA_subgroup"/>
    <property type="match status" value="1"/>
</dbReference>
<dbReference type="InterPro" id="IPR021908">
    <property type="entry name" value="YfbK_C"/>
</dbReference>
<dbReference type="Gene3D" id="3.40.50.410">
    <property type="entry name" value="von Willebrand factor, type A domain"/>
    <property type="match status" value="1"/>
</dbReference>
<dbReference type="OrthoDB" id="9805121at2"/>
<dbReference type="InterPro" id="IPR022156">
    <property type="entry name" value="Uncharacterised_YfbK_N"/>
</dbReference>
<evidence type="ECO:0000259" key="2">
    <source>
        <dbReference type="PROSITE" id="PS50234"/>
    </source>
</evidence>
<protein>
    <submittedName>
        <fullName evidence="3">Ca-activated chloride channel family protein</fullName>
    </submittedName>
</protein>
<feature type="region of interest" description="Disordered" evidence="1">
    <location>
        <begin position="1"/>
        <end position="23"/>
    </location>
</feature>
<sequence>MTDDLDDLKSMMNMATPRADETRRAENLALARKNFDDLQGSREQPRPTPVTGRNALWTGVTTMLNALTSKAALGTTTALVACGFLFLTPQGQSLLTPPTATDPVLTKLTGASEANDTRASENAELQIAEDVAILDAISPPVPTVESDHSPAPEAFAVEGTAAEEPAAMAAEPALPMPAAPVTALRSVNRSEASQTAPSPADTSRENANLYATAPIETVEEAEIAQPQAQALSTLSVGDRIAPDQSPAATQPNTETYANATLNPLKITSEEPVSTFSIDVDTAAYSLLRSSLSRGQLPPANAVRIEELINYFPYDYPTPDAGDAPFRTTVSSFETPWNANTQLVHIALQGQMPAIEDRPPLNLVFLIDTSGSMGSPDKLPLLKQSFRLMLDQLRPEDEVAIVEYAGSAGQVLAPTAASDRTTILQAIQSLGAGGSTNGQGGLEQAYTVADAMAADDEVSRVILATDGDFNVGINNPDTLKDFIADKRDTGTYLSVLGFGRGNLDDATMQALAQNGNGTAAYIDTLSEAQKVLVDQLSGALFPIAGDVKVQVEFNPAQVAEYRLIGYETRALNREDFNNDIVDAGELGAGHSVTAIYEITPVGSLAQLSDPLRYAPNTVAATSDEIGFVKLRYKAPGEYISQLIETPIIGQSIPGTEAIFAAAIAGFGQLLRDDSHLGDWSYDEAIALANANRGDDNFGYRTEAVQLMRLVQSLSK</sequence>
<dbReference type="Pfam" id="PF12034">
    <property type="entry name" value="YfbK_C"/>
    <property type="match status" value="1"/>
</dbReference>
<evidence type="ECO:0000256" key="1">
    <source>
        <dbReference type="SAM" id="MobiDB-lite"/>
    </source>
</evidence>
<dbReference type="InterPro" id="IPR036465">
    <property type="entry name" value="vWFA_dom_sf"/>
</dbReference>
<keyword evidence="4" id="KW-1185">Reference proteome</keyword>
<name>A0A2T0VZU1_9RHOB</name>
<feature type="region of interest" description="Disordered" evidence="1">
    <location>
        <begin position="187"/>
        <end position="206"/>
    </location>
</feature>
<feature type="compositionally biased region" description="Polar residues" evidence="1">
    <location>
        <begin position="187"/>
        <end position="201"/>
    </location>
</feature>
<comment type="caution">
    <text evidence="3">The sequence shown here is derived from an EMBL/GenBank/DDBJ whole genome shotgun (WGS) entry which is preliminary data.</text>
</comment>
<proteinExistence type="predicted"/>
<dbReference type="RefSeq" id="WP_106356291.1">
    <property type="nucleotide sequence ID" value="NZ_PVTP01000004.1"/>
</dbReference>
<dbReference type="Pfam" id="PF12450">
    <property type="entry name" value="vWF_A"/>
    <property type="match status" value="1"/>
</dbReference>
<dbReference type="Pfam" id="PF00092">
    <property type="entry name" value="VWA"/>
    <property type="match status" value="1"/>
</dbReference>
<reference evidence="3 4" key="1">
    <citation type="submission" date="2018-03" db="EMBL/GenBank/DDBJ databases">
        <title>Genomic Encyclopedia of Archaeal and Bacterial Type Strains, Phase II (KMG-II): from individual species to whole genera.</title>
        <authorList>
            <person name="Goeker M."/>
        </authorList>
    </citation>
    <scope>NUCLEOTIDE SEQUENCE [LARGE SCALE GENOMIC DNA]</scope>
    <source>
        <strain evidence="3 4">DSM 101533</strain>
    </source>
</reference>
<dbReference type="PANTHER" id="PTHR10579:SF43">
    <property type="entry name" value="ZINC FINGER (C3HC4-TYPE RING FINGER) FAMILY PROTEIN"/>
    <property type="match status" value="1"/>
</dbReference>
<evidence type="ECO:0000313" key="3">
    <source>
        <dbReference type="EMBL" id="PRY78095.1"/>
    </source>
</evidence>
<dbReference type="EMBL" id="PVTP01000004">
    <property type="protein sequence ID" value="PRY78095.1"/>
    <property type="molecule type" value="Genomic_DNA"/>
</dbReference>
<evidence type="ECO:0000313" key="4">
    <source>
        <dbReference type="Proteomes" id="UP000238007"/>
    </source>
</evidence>
<accession>A0A2T0VZU1</accession>
<dbReference type="AlphaFoldDB" id="A0A2T0VZU1"/>
<dbReference type="InterPro" id="IPR002035">
    <property type="entry name" value="VWF_A"/>
</dbReference>
<gene>
    <name evidence="3" type="ORF">CLV80_10457</name>
</gene>
<dbReference type="PROSITE" id="PS50234">
    <property type="entry name" value="VWFA"/>
    <property type="match status" value="1"/>
</dbReference>
<dbReference type="SMART" id="SM00327">
    <property type="entry name" value="VWA"/>
    <property type="match status" value="1"/>
</dbReference>
<dbReference type="SUPFAM" id="SSF53300">
    <property type="entry name" value="vWA-like"/>
    <property type="match status" value="1"/>
</dbReference>
<organism evidence="3 4">
    <name type="scientific">Yoonia maritima</name>
    <dbReference type="NCBI Taxonomy" id="1435347"/>
    <lineage>
        <taxon>Bacteria</taxon>
        <taxon>Pseudomonadati</taxon>
        <taxon>Pseudomonadota</taxon>
        <taxon>Alphaproteobacteria</taxon>
        <taxon>Rhodobacterales</taxon>
        <taxon>Paracoccaceae</taxon>
        <taxon>Yoonia</taxon>
    </lineage>
</organism>
<dbReference type="PANTHER" id="PTHR10579">
    <property type="entry name" value="CALCIUM-ACTIVATED CHLORIDE CHANNEL REGULATOR"/>
    <property type="match status" value="1"/>
</dbReference>
<feature type="domain" description="VWFA" evidence="2">
    <location>
        <begin position="361"/>
        <end position="539"/>
    </location>
</feature>
<dbReference type="InterPro" id="IPR051266">
    <property type="entry name" value="CLCR"/>
</dbReference>